<evidence type="ECO:0000256" key="2">
    <source>
        <dbReference type="ARBA" id="ARBA00010265"/>
    </source>
</evidence>
<accession>A0A8T6ZRQ2</accession>
<reference evidence="9" key="2">
    <citation type="submission" date="2020-04" db="EMBL/GenBank/DDBJ databases">
        <authorList>
            <person name="Alexandrino P."/>
            <person name="Mendonca T."/>
            <person name="Guaman L."/>
            <person name="Cherix J."/>
            <person name="Lozano-Sakalauskas G."/>
            <person name="Fujita A."/>
            <person name="Filho E.R."/>
            <person name="Long P."/>
            <person name="Padilla G."/>
            <person name="Taciro M.K."/>
            <person name="Gomez J.G."/>
            <person name="Silva L.F."/>
            <person name="Torres M."/>
        </authorList>
    </citation>
    <scope>NUCLEOTIDE SEQUENCE</scope>
    <source>
        <strain evidence="9">LMG 19450</strain>
    </source>
</reference>
<proteinExistence type="inferred from homology"/>
<feature type="transmembrane region" description="Helical" evidence="7">
    <location>
        <begin position="29"/>
        <end position="47"/>
    </location>
</feature>
<dbReference type="AlphaFoldDB" id="A0A8T6ZRQ2"/>
<dbReference type="Pfam" id="PF03743">
    <property type="entry name" value="TrbI"/>
    <property type="match status" value="1"/>
</dbReference>
<dbReference type="RefSeq" id="WP_052148577.1">
    <property type="nucleotide sequence ID" value="NZ_CADFGF010000021.1"/>
</dbReference>
<organism evidence="9 10">
    <name type="scientific">Paraburkholderia sacchari</name>
    <dbReference type="NCBI Taxonomy" id="159450"/>
    <lineage>
        <taxon>Bacteria</taxon>
        <taxon>Pseudomonadati</taxon>
        <taxon>Pseudomonadota</taxon>
        <taxon>Betaproteobacteria</taxon>
        <taxon>Burkholderiales</taxon>
        <taxon>Burkholderiaceae</taxon>
        <taxon>Paraburkholderia</taxon>
    </lineage>
</organism>
<dbReference type="Gene3D" id="2.40.128.260">
    <property type="entry name" value="Type IV secretion system, VirB10/TraB/TrbI"/>
    <property type="match status" value="1"/>
</dbReference>
<evidence type="ECO:0000256" key="4">
    <source>
        <dbReference type="ARBA" id="ARBA00022989"/>
    </source>
</evidence>
<dbReference type="EMBL" id="JTDB02000015">
    <property type="protein sequence ID" value="NLP65504.1"/>
    <property type="molecule type" value="Genomic_DNA"/>
</dbReference>
<reference evidence="9" key="1">
    <citation type="journal article" date="2015" name="Genome Announc.">
        <title>Draft Genome Sequence of the Polyhydroxyalkanoate-Producing Bacterium Burkholderia sacchari LMG 19450 Isolated from Brazilian Sugarcane Plantation Soil.</title>
        <authorList>
            <person name="Alexandrino P.M."/>
            <person name="Mendonca T.T."/>
            <person name="Guaman Bautista L.P."/>
            <person name="Cherix J."/>
            <person name="Lozano-Sakalauskas G.C."/>
            <person name="Fujita A."/>
            <person name="Ramos Filho E."/>
            <person name="Long P."/>
            <person name="Padilla G."/>
            <person name="Taciro M.K."/>
            <person name="Gomez J.G."/>
            <person name="Silva L.F."/>
        </authorList>
    </citation>
    <scope>NUCLEOTIDE SEQUENCE</scope>
    <source>
        <strain evidence="9">LMG 19450</strain>
    </source>
</reference>
<dbReference type="OrthoDB" id="9766860at2"/>
<dbReference type="EMBL" id="JTDB02000015">
    <property type="protein sequence ID" value="NLP65589.1"/>
    <property type="molecule type" value="Genomic_DNA"/>
</dbReference>
<evidence type="ECO:0000313" key="10">
    <source>
        <dbReference type="Proteomes" id="UP000030460"/>
    </source>
</evidence>
<evidence type="ECO:0000256" key="3">
    <source>
        <dbReference type="ARBA" id="ARBA00022692"/>
    </source>
</evidence>
<keyword evidence="5 7" id="KW-0472">Membrane</keyword>
<evidence type="ECO:0000256" key="6">
    <source>
        <dbReference type="SAM" id="MobiDB-lite"/>
    </source>
</evidence>
<gene>
    <name evidence="8" type="ORF">NH14_031080</name>
    <name evidence="9" type="ORF">NH14_031515</name>
</gene>
<dbReference type="GO" id="GO:0016020">
    <property type="term" value="C:membrane"/>
    <property type="evidence" value="ECO:0007669"/>
    <property type="project" value="UniProtKB-SubCell"/>
</dbReference>
<comment type="similarity">
    <text evidence="2">Belongs to the TrbI/VirB10 family.</text>
</comment>
<name>A0A8T6ZRQ2_9BURK</name>
<evidence type="ECO:0000256" key="7">
    <source>
        <dbReference type="SAM" id="Phobius"/>
    </source>
</evidence>
<comment type="subcellular location">
    <subcellularLocation>
        <location evidence="1">Membrane</location>
        <topology evidence="1">Single-pass membrane protein</topology>
    </subcellularLocation>
</comment>
<dbReference type="Proteomes" id="UP000030460">
    <property type="component" value="Unassembled WGS sequence"/>
</dbReference>
<evidence type="ECO:0000313" key="9">
    <source>
        <dbReference type="EMBL" id="NLP65589.1"/>
    </source>
</evidence>
<evidence type="ECO:0000313" key="8">
    <source>
        <dbReference type="EMBL" id="NLP65504.1"/>
    </source>
</evidence>
<feature type="compositionally biased region" description="Polar residues" evidence="6">
    <location>
        <begin position="147"/>
        <end position="162"/>
    </location>
</feature>
<protein>
    <submittedName>
        <fullName evidence="9">TrbI/VirB10 family protein</fullName>
    </submittedName>
</protein>
<feature type="region of interest" description="Disordered" evidence="6">
    <location>
        <begin position="123"/>
        <end position="162"/>
    </location>
</feature>
<evidence type="ECO:0000256" key="1">
    <source>
        <dbReference type="ARBA" id="ARBA00004167"/>
    </source>
</evidence>
<dbReference type="CDD" id="cd16429">
    <property type="entry name" value="VirB10"/>
    <property type="match status" value="1"/>
</dbReference>
<keyword evidence="4 7" id="KW-1133">Transmembrane helix</keyword>
<keyword evidence="3 7" id="KW-0812">Transmembrane</keyword>
<comment type="caution">
    <text evidence="9">The sequence shown here is derived from an EMBL/GenBank/DDBJ whole genome shotgun (WGS) entry which is preliminary data.</text>
</comment>
<dbReference type="InterPro" id="IPR042217">
    <property type="entry name" value="T4SS_VirB10/TrbI"/>
</dbReference>
<keyword evidence="10" id="KW-1185">Reference proteome</keyword>
<evidence type="ECO:0000256" key="5">
    <source>
        <dbReference type="ARBA" id="ARBA00023136"/>
    </source>
</evidence>
<feature type="region of interest" description="Disordered" evidence="6">
    <location>
        <begin position="52"/>
        <end position="83"/>
    </location>
</feature>
<sequence>MASSFDSPDTVQLKGKSTGITRLSRKAKALVLLAITAIVGFILFSIMTMDSGDKPTSAADEPDTTAEKKAAPTVEPATPNLRGIGDGQVGVVAASDAAGLGGPSVAVGASGAGGVGGVGVPPVDGLASSPNSAHAPLRSTPAGGQTPAVQLSNQHNVGPQGEQYQTPEEAAAARAKQELVDKRNKAIGAGMEMGGGDGGLASLGGMGATAVPAIGANNQLNSALAAAAQAAQAAQAAGAGNPVAAYGQPQDDQNKQVRKESFLKSSQASQDNTVLKELVQPALSAYQLMGGSIIPAALECGLNSDLPGQTCARVIENVYDSATGRYLLIPQGTKILGTYDSQVAYGQERILVVWNRLIFPDGSSISIQGMPGEDKAGNAGFDADVNNHYAKVFGSALLMAAFSAGISLSQKQSTNAYGTLSNSQTVTQAVGQQLGQTGEAYITKGMNIQPTLTRAPGYRFNIVATKDIVFPSAYVPNPTRAAQ</sequence>
<dbReference type="InterPro" id="IPR005498">
    <property type="entry name" value="T4SS_VirB10/TraB/TrbI"/>
</dbReference>